<keyword evidence="4" id="KW-0175">Coiled coil</keyword>
<organism evidence="15 16">
    <name type="scientific">Acanthoscelides obtectus</name>
    <name type="common">Bean weevil</name>
    <name type="synonym">Bruchus obtectus</name>
    <dbReference type="NCBI Taxonomy" id="200917"/>
    <lineage>
        <taxon>Eukaryota</taxon>
        <taxon>Metazoa</taxon>
        <taxon>Ecdysozoa</taxon>
        <taxon>Arthropoda</taxon>
        <taxon>Hexapoda</taxon>
        <taxon>Insecta</taxon>
        <taxon>Pterygota</taxon>
        <taxon>Neoptera</taxon>
        <taxon>Endopterygota</taxon>
        <taxon>Coleoptera</taxon>
        <taxon>Polyphaga</taxon>
        <taxon>Cucujiformia</taxon>
        <taxon>Chrysomeloidea</taxon>
        <taxon>Chrysomelidae</taxon>
        <taxon>Bruchinae</taxon>
        <taxon>Bruchini</taxon>
        <taxon>Acanthoscelides</taxon>
    </lineage>
</organism>
<comment type="function">
    <text evidence="12">Component of the nexin-dynein regulatory complex (N-DRC), a key regulator of ciliary/flagellar motility which maintains the alignment and integrity of the distal axoneme and regulates microtubule sliding in motile axonemes. Plays a critical role in the assembly of N-DRC and also stabilizes the assembly of multiple inner dynein arms and radial spokes. Coassembles with DRC1 to form a central scaffold needed for assembly of the N-DRC and its attachment to the outer doublet microtubules.</text>
</comment>
<dbReference type="AlphaFoldDB" id="A0A9P0P6B9"/>
<feature type="compositionally biased region" description="Basic and acidic residues" evidence="13">
    <location>
        <begin position="1"/>
        <end position="17"/>
    </location>
</feature>
<evidence type="ECO:0000256" key="7">
    <source>
        <dbReference type="ARBA" id="ARBA00023273"/>
    </source>
</evidence>
<evidence type="ECO:0000256" key="3">
    <source>
        <dbReference type="ARBA" id="ARBA00022846"/>
    </source>
</evidence>
<dbReference type="Proteomes" id="UP001152888">
    <property type="component" value="Unassembled WGS sequence"/>
</dbReference>
<keyword evidence="5" id="KW-0969">Cilium</keyword>
<evidence type="ECO:0000259" key="14">
    <source>
        <dbReference type="Pfam" id="PF14772"/>
    </source>
</evidence>
<dbReference type="InterPro" id="IPR039750">
    <property type="entry name" value="DRC1/DRC2"/>
</dbReference>
<dbReference type="Pfam" id="PF14772">
    <property type="entry name" value="NYD-SP28"/>
    <property type="match status" value="1"/>
</dbReference>
<feature type="region of interest" description="Disordered" evidence="13">
    <location>
        <begin position="1"/>
        <end position="29"/>
    </location>
</feature>
<accession>A0A9P0P6B9</accession>
<evidence type="ECO:0000256" key="11">
    <source>
        <dbReference type="ARBA" id="ARBA00041517"/>
    </source>
</evidence>
<evidence type="ECO:0000256" key="8">
    <source>
        <dbReference type="ARBA" id="ARBA00037841"/>
    </source>
</evidence>
<evidence type="ECO:0000256" key="10">
    <source>
        <dbReference type="ARBA" id="ARBA00040899"/>
    </source>
</evidence>
<evidence type="ECO:0000256" key="9">
    <source>
        <dbReference type="ARBA" id="ARBA00038424"/>
    </source>
</evidence>
<evidence type="ECO:0000256" key="6">
    <source>
        <dbReference type="ARBA" id="ARBA00023212"/>
    </source>
</evidence>
<reference evidence="15" key="1">
    <citation type="submission" date="2022-03" db="EMBL/GenBank/DDBJ databases">
        <authorList>
            <person name="Sayadi A."/>
        </authorList>
    </citation>
    <scope>NUCLEOTIDE SEQUENCE</scope>
</reference>
<proteinExistence type="inferred from homology"/>
<dbReference type="GO" id="GO:0060285">
    <property type="term" value="P:cilium-dependent cell motility"/>
    <property type="evidence" value="ECO:0007669"/>
    <property type="project" value="TreeGrafter"/>
</dbReference>
<protein>
    <recommendedName>
        <fullName evidence="10">Dynein regulatory complex subunit 2</fullName>
    </recommendedName>
    <alternativeName>
        <fullName evidence="11">Coiled-coil domain-containing protein 65</fullName>
    </alternativeName>
</protein>
<evidence type="ECO:0000256" key="4">
    <source>
        <dbReference type="ARBA" id="ARBA00023054"/>
    </source>
</evidence>
<dbReference type="EMBL" id="CAKOFQ010006741">
    <property type="protein sequence ID" value="CAH1967116.1"/>
    <property type="molecule type" value="Genomic_DNA"/>
</dbReference>
<feature type="domain" description="Dynein regulatory complex protein 1/2 N-terminal" evidence="14">
    <location>
        <begin position="12"/>
        <end position="112"/>
    </location>
</feature>
<evidence type="ECO:0000256" key="1">
    <source>
        <dbReference type="ARBA" id="ARBA00004611"/>
    </source>
</evidence>
<comment type="caution">
    <text evidence="15">The sequence shown here is derived from an EMBL/GenBank/DDBJ whole genome shotgun (WGS) entry which is preliminary data.</text>
</comment>
<dbReference type="OrthoDB" id="10250600at2759"/>
<keyword evidence="16" id="KW-1185">Reference proteome</keyword>
<keyword evidence="6" id="KW-0206">Cytoskeleton</keyword>
<dbReference type="GO" id="GO:0005858">
    <property type="term" value="C:axonemal dynein complex"/>
    <property type="evidence" value="ECO:0007669"/>
    <property type="project" value="InterPro"/>
</dbReference>
<evidence type="ECO:0000256" key="12">
    <source>
        <dbReference type="ARBA" id="ARBA00045865"/>
    </source>
</evidence>
<dbReference type="InterPro" id="IPR039505">
    <property type="entry name" value="DRC1/2_N"/>
</dbReference>
<sequence length="140" mass="16990">MPVTPEEKKALKAEKKAEKKRKATEKKKQLKRDVLTRELKYSAVTYQRHEKEWRQLLIEKALPGMRDDLEFAWNNFERVIDCKDFTISLLMDEIRDAEQQYMLNYKNHVEHIDKLIDMFRERLEELAADNEHQLTKLQER</sequence>
<gene>
    <name evidence="15" type="ORF">ACAOBT_LOCUS7230</name>
</gene>
<comment type="subcellular location">
    <subcellularLocation>
        <location evidence="1">Cytoplasm</location>
        <location evidence="1">Cytoskeleton</location>
        <location evidence="1">Flagellum axoneme</location>
    </subcellularLocation>
    <subcellularLocation>
        <location evidence="8">Cytoplasm</location>
        <location evidence="8">Cytoskeleton</location>
        <location evidence="8">Flagellum basal body</location>
    </subcellularLocation>
</comment>
<feature type="compositionally biased region" description="Basic residues" evidence="13">
    <location>
        <begin position="18"/>
        <end position="29"/>
    </location>
</feature>
<evidence type="ECO:0000256" key="2">
    <source>
        <dbReference type="ARBA" id="ARBA00022490"/>
    </source>
</evidence>
<dbReference type="GO" id="GO:0070286">
    <property type="term" value="P:axonemal dynein complex assembly"/>
    <property type="evidence" value="ECO:0007669"/>
    <property type="project" value="InterPro"/>
</dbReference>
<evidence type="ECO:0000313" key="15">
    <source>
        <dbReference type="EMBL" id="CAH1967116.1"/>
    </source>
</evidence>
<keyword evidence="2" id="KW-0963">Cytoplasm</keyword>
<dbReference type="GO" id="GO:0003352">
    <property type="term" value="P:regulation of cilium movement"/>
    <property type="evidence" value="ECO:0007669"/>
    <property type="project" value="TreeGrafter"/>
</dbReference>
<dbReference type="PANTHER" id="PTHR21625:SF0">
    <property type="entry name" value="DYNEIN REGULATORY COMPLEX SUBUNIT 2"/>
    <property type="match status" value="1"/>
</dbReference>
<keyword evidence="7" id="KW-0966">Cell projection</keyword>
<comment type="similarity">
    <text evidence="9">Belongs to the DRC2 family.</text>
</comment>
<evidence type="ECO:0000256" key="13">
    <source>
        <dbReference type="SAM" id="MobiDB-lite"/>
    </source>
</evidence>
<keyword evidence="3" id="KW-0282">Flagellum</keyword>
<dbReference type="PANTHER" id="PTHR21625">
    <property type="entry name" value="NYD-SP28 PROTEIN"/>
    <property type="match status" value="1"/>
</dbReference>
<evidence type="ECO:0000313" key="16">
    <source>
        <dbReference type="Proteomes" id="UP001152888"/>
    </source>
</evidence>
<name>A0A9P0P6B9_ACAOB</name>
<evidence type="ECO:0000256" key="5">
    <source>
        <dbReference type="ARBA" id="ARBA00023069"/>
    </source>
</evidence>